<dbReference type="PANTHER" id="PTHR33408">
    <property type="entry name" value="TRANSPOSASE"/>
    <property type="match status" value="1"/>
</dbReference>
<proteinExistence type="predicted"/>
<gene>
    <name evidence="2" type="ORF">IFO69_12265</name>
</gene>
<dbReference type="PANTHER" id="PTHR33408:SF2">
    <property type="entry name" value="TRANSPOSASE DDE DOMAIN-CONTAINING PROTEIN"/>
    <property type="match status" value="1"/>
</dbReference>
<evidence type="ECO:0000313" key="3">
    <source>
        <dbReference type="Proteomes" id="UP000647133"/>
    </source>
</evidence>
<dbReference type="Proteomes" id="UP000647133">
    <property type="component" value="Unassembled WGS sequence"/>
</dbReference>
<accession>A0ABR9AL42</accession>
<dbReference type="RefSeq" id="WP_394354467.1">
    <property type="nucleotide sequence ID" value="NZ_JACYTQ010000003.1"/>
</dbReference>
<feature type="domain" description="Transposase InsH N-terminal" evidence="1">
    <location>
        <begin position="24"/>
        <end position="73"/>
    </location>
</feature>
<sequence length="73" mass="8517">MKKQDLNVAFKDYNPNQLMFLPPSLEELIPAQHPGRVVHQIIERIDLSEVYSRYSENGSSSYHPKMLLKVLVY</sequence>
<protein>
    <submittedName>
        <fullName evidence="2">IS5/IS1182 family transposase</fullName>
    </submittedName>
</protein>
<evidence type="ECO:0000313" key="2">
    <source>
        <dbReference type="EMBL" id="MBD8489521.1"/>
    </source>
</evidence>
<organism evidence="2 3">
    <name type="scientific">Echinicola arenosa</name>
    <dbReference type="NCBI Taxonomy" id="2774144"/>
    <lineage>
        <taxon>Bacteria</taxon>
        <taxon>Pseudomonadati</taxon>
        <taxon>Bacteroidota</taxon>
        <taxon>Cytophagia</taxon>
        <taxon>Cytophagales</taxon>
        <taxon>Cyclobacteriaceae</taxon>
        <taxon>Echinicola</taxon>
    </lineage>
</organism>
<name>A0ABR9AL42_9BACT</name>
<evidence type="ECO:0000259" key="1">
    <source>
        <dbReference type="Pfam" id="PF05598"/>
    </source>
</evidence>
<comment type="caution">
    <text evidence="2">The sequence shown here is derived from an EMBL/GenBank/DDBJ whole genome shotgun (WGS) entry which is preliminary data.</text>
</comment>
<dbReference type="EMBL" id="JACYTQ010000003">
    <property type="protein sequence ID" value="MBD8489521.1"/>
    <property type="molecule type" value="Genomic_DNA"/>
</dbReference>
<feature type="non-terminal residue" evidence="2">
    <location>
        <position position="73"/>
    </location>
</feature>
<reference evidence="2 3" key="1">
    <citation type="submission" date="2020-09" db="EMBL/GenBank/DDBJ databases">
        <title>Echinicola sp. CAU 1574 isolated from sand of Sido Beach.</title>
        <authorList>
            <person name="Kim W."/>
        </authorList>
    </citation>
    <scope>NUCLEOTIDE SEQUENCE [LARGE SCALE GENOMIC DNA]</scope>
    <source>
        <strain evidence="2 3">CAU 1574</strain>
    </source>
</reference>
<keyword evidence="3" id="KW-1185">Reference proteome</keyword>
<dbReference type="Pfam" id="PF05598">
    <property type="entry name" value="DUF772"/>
    <property type="match status" value="1"/>
</dbReference>
<dbReference type="InterPro" id="IPR008490">
    <property type="entry name" value="Transposase_InsH_N"/>
</dbReference>